<dbReference type="AlphaFoldDB" id="A0A5E4AVE9"/>
<keyword evidence="3" id="KW-1185">Reference proteome</keyword>
<organism evidence="2 3">
    <name type="scientific">Marmota monax</name>
    <name type="common">Woodchuck</name>
    <dbReference type="NCBI Taxonomy" id="9995"/>
    <lineage>
        <taxon>Eukaryota</taxon>
        <taxon>Metazoa</taxon>
        <taxon>Chordata</taxon>
        <taxon>Craniata</taxon>
        <taxon>Vertebrata</taxon>
        <taxon>Euteleostomi</taxon>
        <taxon>Mammalia</taxon>
        <taxon>Eutheria</taxon>
        <taxon>Euarchontoglires</taxon>
        <taxon>Glires</taxon>
        <taxon>Rodentia</taxon>
        <taxon>Sciuromorpha</taxon>
        <taxon>Sciuridae</taxon>
        <taxon>Xerinae</taxon>
        <taxon>Marmotini</taxon>
        <taxon>Marmota</taxon>
    </lineage>
</organism>
<reference evidence="1" key="2">
    <citation type="submission" date="2020-08" db="EMBL/GenBank/DDBJ databases">
        <authorList>
            <person name="Shumante A."/>
            <person name="Zimin A.V."/>
            <person name="Puiu D."/>
            <person name="Salzberg S.L."/>
        </authorList>
    </citation>
    <scope>NUCLEOTIDE SEQUENCE</scope>
    <source>
        <strain evidence="1">WC2-LM</strain>
        <tissue evidence="1">Liver</tissue>
    </source>
</reference>
<dbReference type="Proteomes" id="UP000662637">
    <property type="component" value="Unassembled WGS sequence"/>
</dbReference>
<gene>
    <name evidence="1" type="ORF">GHT09_001325</name>
    <name evidence="2" type="ORF">MONAX_5E028215</name>
</gene>
<dbReference type="Proteomes" id="UP000335636">
    <property type="component" value="Unassembled WGS sequence"/>
</dbReference>
<name>A0A5E4AVE9_MARMO</name>
<sequence length="77" mass="8669">MSSKDPCQLSENSSNQERTTCCLKAGLGHLLSTEKPWRGDQQFCHTPPLDLSELTTEKPARIILLRVLRLRMESSGQ</sequence>
<dbReference type="EMBL" id="CABDUW010000175">
    <property type="protein sequence ID" value="VTJ61453.1"/>
    <property type="molecule type" value="Genomic_DNA"/>
</dbReference>
<proteinExistence type="predicted"/>
<dbReference type="EMBL" id="WJEC01007807">
    <property type="protein sequence ID" value="KAF7467213.1"/>
    <property type="molecule type" value="Genomic_DNA"/>
</dbReference>
<evidence type="ECO:0000313" key="2">
    <source>
        <dbReference type="EMBL" id="VTJ61453.1"/>
    </source>
</evidence>
<accession>A0A5E4AVE9</accession>
<protein>
    <submittedName>
        <fullName evidence="2">Uncharacterized protein</fullName>
    </submittedName>
</protein>
<evidence type="ECO:0000313" key="1">
    <source>
        <dbReference type="EMBL" id="KAF7467213.1"/>
    </source>
</evidence>
<evidence type="ECO:0000313" key="3">
    <source>
        <dbReference type="Proteomes" id="UP000335636"/>
    </source>
</evidence>
<reference evidence="2 3" key="1">
    <citation type="submission" date="2019-04" db="EMBL/GenBank/DDBJ databases">
        <authorList>
            <person name="Alioto T."/>
            <person name="Alioto T."/>
        </authorList>
    </citation>
    <scope>NUCLEOTIDE SEQUENCE [LARGE SCALE GENOMIC DNA]</scope>
</reference>